<keyword evidence="1 4" id="KW-0132">Cell division</keyword>
<dbReference type="PANTHER" id="PTHR38429">
    <property type="entry name" value="SEPTATION PROTEIN SPOVG-RELATED"/>
    <property type="match status" value="1"/>
</dbReference>
<comment type="function">
    <text evidence="4">Could be involved in septation.</text>
</comment>
<evidence type="ECO:0000256" key="2">
    <source>
        <dbReference type="ARBA" id="ARBA00023210"/>
    </source>
</evidence>
<accession>A0A6I3SGR7</accession>
<proteinExistence type="inferred from homology"/>
<dbReference type="HAMAP" id="MF_00819">
    <property type="entry name" value="SpoVG"/>
    <property type="match status" value="1"/>
</dbReference>
<evidence type="ECO:0000313" key="6">
    <source>
        <dbReference type="Proteomes" id="UP000430670"/>
    </source>
</evidence>
<keyword evidence="2 4" id="KW-0717">Septation</keyword>
<dbReference type="Pfam" id="PF04026">
    <property type="entry name" value="SpoVG"/>
    <property type="match status" value="1"/>
</dbReference>
<dbReference type="NCBIfam" id="NF009749">
    <property type="entry name" value="PRK13259.1"/>
    <property type="match status" value="1"/>
</dbReference>
<name>A0A6I3SGR7_HELMO</name>
<dbReference type="GO" id="GO:0030435">
    <property type="term" value="P:sporulation resulting in formation of a cellular spore"/>
    <property type="evidence" value="ECO:0007669"/>
    <property type="project" value="InterPro"/>
</dbReference>
<protein>
    <recommendedName>
        <fullName evidence="4">Putative septation protein SpoVG</fullName>
    </recommendedName>
</protein>
<comment type="similarity">
    <text evidence="4">Belongs to the SpoVG family.</text>
</comment>
<keyword evidence="3 4" id="KW-0131">Cell cycle</keyword>
<evidence type="ECO:0000256" key="3">
    <source>
        <dbReference type="ARBA" id="ARBA00023306"/>
    </source>
</evidence>
<dbReference type="Proteomes" id="UP000430670">
    <property type="component" value="Unassembled WGS sequence"/>
</dbReference>
<evidence type="ECO:0000313" key="5">
    <source>
        <dbReference type="EMBL" id="MTV48005.1"/>
    </source>
</evidence>
<comment type="caution">
    <text evidence="5">The sequence shown here is derived from an EMBL/GenBank/DDBJ whole genome shotgun (WGS) entry which is preliminary data.</text>
</comment>
<dbReference type="SUPFAM" id="SSF160537">
    <property type="entry name" value="SpoVG-like"/>
    <property type="match status" value="1"/>
</dbReference>
<evidence type="ECO:0000256" key="1">
    <source>
        <dbReference type="ARBA" id="ARBA00022618"/>
    </source>
</evidence>
<dbReference type="OrthoDB" id="9796286at2"/>
<reference evidence="5 6" key="1">
    <citation type="submission" date="2019-11" db="EMBL/GenBank/DDBJ databases">
        <title>Whole-genome sequence of a the green, strictly anaerobic photosynthetic bacterium Heliobacillus mobilis DSM 6151.</title>
        <authorList>
            <person name="Kyndt J.A."/>
            <person name="Meyer T.E."/>
        </authorList>
    </citation>
    <scope>NUCLEOTIDE SEQUENCE [LARGE SCALE GENOMIC DNA]</scope>
    <source>
        <strain evidence="5 6">DSM 6151</strain>
    </source>
</reference>
<dbReference type="GO" id="GO:0000917">
    <property type="term" value="P:division septum assembly"/>
    <property type="evidence" value="ECO:0007669"/>
    <property type="project" value="UniProtKB-KW"/>
</dbReference>
<dbReference type="AlphaFoldDB" id="A0A6I3SGR7"/>
<dbReference type="InterPro" id="IPR007170">
    <property type="entry name" value="SpoVG"/>
</dbReference>
<dbReference type="EMBL" id="WNKU01000002">
    <property type="protein sequence ID" value="MTV48005.1"/>
    <property type="molecule type" value="Genomic_DNA"/>
</dbReference>
<dbReference type="Gene3D" id="3.30.1120.40">
    <property type="entry name" value="Stage V sporulation protein G"/>
    <property type="match status" value="1"/>
</dbReference>
<organism evidence="5 6">
    <name type="scientific">Heliobacterium mobile</name>
    <name type="common">Heliobacillus mobilis</name>
    <dbReference type="NCBI Taxonomy" id="28064"/>
    <lineage>
        <taxon>Bacteria</taxon>
        <taxon>Bacillati</taxon>
        <taxon>Bacillota</taxon>
        <taxon>Clostridia</taxon>
        <taxon>Eubacteriales</taxon>
        <taxon>Heliobacteriaceae</taxon>
        <taxon>Heliobacterium</taxon>
    </lineage>
</organism>
<evidence type="ECO:0000256" key="4">
    <source>
        <dbReference type="HAMAP-Rule" id="MF_00819"/>
    </source>
</evidence>
<gene>
    <name evidence="4 5" type="primary">spoVG</name>
    <name evidence="5" type="ORF">GJ688_03300</name>
</gene>
<dbReference type="RefSeq" id="WP_155475103.1">
    <property type="nucleotide sequence ID" value="NZ_WNKU01000002.1"/>
</dbReference>
<keyword evidence="6" id="KW-1185">Reference proteome</keyword>
<dbReference type="PANTHER" id="PTHR38429:SF1">
    <property type="entry name" value="SEPTATION PROTEIN SPOVG-RELATED"/>
    <property type="match status" value="1"/>
</dbReference>
<sequence length="93" mass="10077">MNVTDVKIRKMNTIGPVKAIASVTIDNEFVIHEVKVVEGPNGIFVAMPSRRTADGKYRDIAHPVSPEARALVTGIVLETYERAKSSLLSSVGI</sequence>
<dbReference type="InterPro" id="IPR036751">
    <property type="entry name" value="SpoVG_sf"/>
</dbReference>